<dbReference type="EMBL" id="CP119316">
    <property type="protein sequence ID" value="WEK46326.1"/>
    <property type="molecule type" value="Genomic_DNA"/>
</dbReference>
<protein>
    <submittedName>
        <fullName evidence="6">Pyrroloquinoline quinone-dependent dehydrogenase</fullName>
    </submittedName>
</protein>
<dbReference type="CDD" id="cd10280">
    <property type="entry name" value="PQQ_mGDH"/>
    <property type="match status" value="1"/>
</dbReference>
<dbReference type="AlphaFoldDB" id="A0AAJ5X860"/>
<dbReference type="SMART" id="SM00564">
    <property type="entry name" value="PQQ"/>
    <property type="match status" value="6"/>
</dbReference>
<dbReference type="GO" id="GO:0048038">
    <property type="term" value="F:quinone binding"/>
    <property type="evidence" value="ECO:0007669"/>
    <property type="project" value="InterPro"/>
</dbReference>
<dbReference type="PANTHER" id="PTHR32303">
    <property type="entry name" value="QUINOPROTEIN ALCOHOL DEHYDROGENASE (CYTOCHROME C)"/>
    <property type="match status" value="1"/>
</dbReference>
<accession>A0AAJ5X860</accession>
<reference evidence="6" key="1">
    <citation type="submission" date="2023-03" db="EMBL/GenBank/DDBJ databases">
        <title>Andean soil-derived lignocellulolytic bacterial consortium as a source of novel taxa and putative plastic-active enzymes.</title>
        <authorList>
            <person name="Diaz-Garcia L."/>
            <person name="Chuvochina M."/>
            <person name="Feuerriegel G."/>
            <person name="Bunk B."/>
            <person name="Sproer C."/>
            <person name="Streit W.R."/>
            <person name="Rodriguez L.M."/>
            <person name="Overmann J."/>
            <person name="Jimenez D.J."/>
        </authorList>
    </citation>
    <scope>NUCLEOTIDE SEQUENCE</scope>
    <source>
        <strain evidence="6">MAG 26</strain>
    </source>
</reference>
<dbReference type="InterPro" id="IPR017511">
    <property type="entry name" value="PQQ_mDH"/>
</dbReference>
<evidence type="ECO:0000256" key="1">
    <source>
        <dbReference type="ARBA" id="ARBA00001931"/>
    </source>
</evidence>
<feature type="signal peptide" evidence="4">
    <location>
        <begin position="1"/>
        <end position="34"/>
    </location>
</feature>
<comment type="cofactor">
    <cofactor evidence="1">
        <name>pyrroloquinoline quinone</name>
        <dbReference type="ChEBI" id="CHEBI:58442"/>
    </cofactor>
</comment>
<dbReference type="Gene3D" id="2.140.10.10">
    <property type="entry name" value="Quinoprotein alcohol dehydrogenase-like superfamily"/>
    <property type="match status" value="2"/>
</dbReference>
<dbReference type="InterPro" id="IPR011047">
    <property type="entry name" value="Quinoprotein_ADH-like_sf"/>
</dbReference>
<sequence length="657" mass="71466">MRSAFTMMAAGIRQRRFFFAIVVAALAGVSALQAAGPDWLHYGNDSGGTRHSALAQIAPGNVQKLTRIWRYKLPPIGNPNGKQMVAFEATPLKIADGLYFCGPDNAVFSLDAETGKPNWTFDPKVRKWSGFRVCRGVSYYRAAGADIDCPDRIIAATNDARLFALDRRTGKLCQNFGDHGFVNLLDGLGKVTQGGYTESSAPTIVGDNIVLGGAVSDNGRSDNASGVIRAFNAVTGQLAWAWDMGRSDKRGLPAEGEEYTRNTPNAWAPLSADPERGLVFVPTGNSNPDYYGAQRSAEAEKYSTSIVALDALTGEVRWSFQMVHHDLWDYDAASQPILTDFPTAAGPVPAVIAVTKRGEIFVLDRETGKPLTKVVEKPVPQGGAPGDWTAKTQPFSVEMPSFTEPQVTEQSMWGLTPLDQLWCRIEFRKARNDGLFTPPTKDRPWIYSPGWMGGMDWSSASVDPERQIMVTTTMHIANYDRFITHEEADRDPKAAKAYTPQMGSSYFGISADYFHSPLGVPCQQPPYGRLNAIDLKTRKVLWSIPFGTAKHSGPLKLPHLRVPFAIPMGNVTMGGNLVTESGLVFIGGSLDEQFRAIDTHTGEELWSAPLEAAGFATPMTYVSPSGRQIVAIAAGGFSKYGPNHGLFVEAYALPKAN</sequence>
<dbReference type="SUPFAM" id="SSF50998">
    <property type="entry name" value="Quinoprotein alcohol dehydrogenase-like"/>
    <property type="match status" value="1"/>
</dbReference>
<keyword evidence="4" id="KW-0732">Signal</keyword>
<dbReference type="KEGG" id="acob:P0Y56_15125"/>
<name>A0AAJ5X860_9SPHN</name>
<dbReference type="Proteomes" id="UP001218362">
    <property type="component" value="Chromosome"/>
</dbReference>
<dbReference type="InterPro" id="IPR002372">
    <property type="entry name" value="PQQ_rpt_dom"/>
</dbReference>
<evidence type="ECO:0000313" key="7">
    <source>
        <dbReference type="Proteomes" id="UP001218362"/>
    </source>
</evidence>
<evidence type="ECO:0000259" key="5">
    <source>
        <dbReference type="Pfam" id="PF01011"/>
    </source>
</evidence>
<gene>
    <name evidence="6" type="ORF">P0Y56_15125</name>
</gene>
<comment type="similarity">
    <text evidence="2">Belongs to the bacterial PQQ dehydrogenase family.</text>
</comment>
<dbReference type="Pfam" id="PF01011">
    <property type="entry name" value="PQQ"/>
    <property type="match status" value="1"/>
</dbReference>
<evidence type="ECO:0000256" key="3">
    <source>
        <dbReference type="ARBA" id="ARBA00023002"/>
    </source>
</evidence>
<feature type="chain" id="PRO_5042580728" evidence="4">
    <location>
        <begin position="35"/>
        <end position="657"/>
    </location>
</feature>
<keyword evidence="3" id="KW-0560">Oxidoreductase</keyword>
<organism evidence="6 7">
    <name type="scientific">Candidatus Andeanibacterium colombiense</name>
    <dbReference type="NCBI Taxonomy" id="3121345"/>
    <lineage>
        <taxon>Bacteria</taxon>
        <taxon>Pseudomonadati</taxon>
        <taxon>Pseudomonadota</taxon>
        <taxon>Alphaproteobacteria</taxon>
        <taxon>Sphingomonadales</taxon>
        <taxon>Sphingomonadaceae</taxon>
        <taxon>Candidatus Andeanibacterium</taxon>
    </lineage>
</organism>
<dbReference type="PANTHER" id="PTHR32303:SF4">
    <property type="entry name" value="QUINOPROTEIN GLUCOSE DEHYDROGENASE"/>
    <property type="match status" value="1"/>
</dbReference>
<evidence type="ECO:0000256" key="2">
    <source>
        <dbReference type="ARBA" id="ARBA00008156"/>
    </source>
</evidence>
<dbReference type="GO" id="GO:0008876">
    <property type="term" value="F:quinoprotein glucose dehydrogenase activity"/>
    <property type="evidence" value="ECO:0007669"/>
    <property type="project" value="TreeGrafter"/>
</dbReference>
<dbReference type="GO" id="GO:0016020">
    <property type="term" value="C:membrane"/>
    <property type="evidence" value="ECO:0007669"/>
    <property type="project" value="InterPro"/>
</dbReference>
<evidence type="ECO:0000256" key="4">
    <source>
        <dbReference type="SAM" id="SignalP"/>
    </source>
</evidence>
<dbReference type="InterPro" id="IPR018391">
    <property type="entry name" value="PQQ_b-propeller_rpt"/>
</dbReference>
<feature type="domain" description="Pyrrolo-quinoline quinone repeat" evidence="5">
    <location>
        <begin position="39"/>
        <end position="630"/>
    </location>
</feature>
<evidence type="ECO:0000313" key="6">
    <source>
        <dbReference type="EMBL" id="WEK46326.1"/>
    </source>
</evidence>
<proteinExistence type="inferred from homology"/>